<feature type="domain" description="HTH cro/C1-type" evidence="1">
    <location>
        <begin position="12"/>
        <end position="69"/>
    </location>
</feature>
<dbReference type="Gene3D" id="1.10.260.40">
    <property type="entry name" value="lambda repressor-like DNA-binding domains"/>
    <property type="match status" value="1"/>
</dbReference>
<gene>
    <name evidence="2" type="ORF">TBK1r_48060</name>
</gene>
<proteinExistence type="predicted"/>
<dbReference type="InterPro" id="IPR001387">
    <property type="entry name" value="Cro/C1-type_HTH"/>
</dbReference>
<dbReference type="SMART" id="SM00530">
    <property type="entry name" value="HTH_XRE"/>
    <property type="match status" value="1"/>
</dbReference>
<evidence type="ECO:0000313" key="3">
    <source>
        <dbReference type="Proteomes" id="UP000318081"/>
    </source>
</evidence>
<reference evidence="2 3" key="1">
    <citation type="submission" date="2019-02" db="EMBL/GenBank/DDBJ databases">
        <title>Deep-cultivation of Planctomycetes and their phenomic and genomic characterization uncovers novel biology.</title>
        <authorList>
            <person name="Wiegand S."/>
            <person name="Jogler M."/>
            <person name="Boedeker C."/>
            <person name="Pinto D."/>
            <person name="Vollmers J."/>
            <person name="Rivas-Marin E."/>
            <person name="Kohn T."/>
            <person name="Peeters S.H."/>
            <person name="Heuer A."/>
            <person name="Rast P."/>
            <person name="Oberbeckmann S."/>
            <person name="Bunk B."/>
            <person name="Jeske O."/>
            <person name="Meyerdierks A."/>
            <person name="Storesund J.E."/>
            <person name="Kallscheuer N."/>
            <person name="Luecker S."/>
            <person name="Lage O.M."/>
            <person name="Pohl T."/>
            <person name="Merkel B.J."/>
            <person name="Hornburger P."/>
            <person name="Mueller R.-W."/>
            <person name="Bruemmer F."/>
            <person name="Labrenz M."/>
            <person name="Spormann A.M."/>
            <person name="Op den Camp H."/>
            <person name="Overmann J."/>
            <person name="Amann R."/>
            <person name="Jetten M.S.M."/>
            <person name="Mascher T."/>
            <person name="Medema M.H."/>
            <person name="Devos D.P."/>
            <person name="Kaster A.-K."/>
            <person name="Ovreas L."/>
            <person name="Rohde M."/>
            <person name="Galperin M.Y."/>
            <person name="Jogler C."/>
        </authorList>
    </citation>
    <scope>NUCLEOTIDE SEQUENCE [LARGE SCALE GENOMIC DNA]</scope>
    <source>
        <strain evidence="2 3">TBK1r</strain>
    </source>
</reference>
<keyword evidence="3" id="KW-1185">Reference proteome</keyword>
<dbReference type="PROSITE" id="PS50943">
    <property type="entry name" value="HTH_CROC1"/>
    <property type="match status" value="1"/>
</dbReference>
<evidence type="ECO:0000313" key="2">
    <source>
        <dbReference type="EMBL" id="QDV85790.1"/>
    </source>
</evidence>
<dbReference type="Pfam" id="PF13560">
    <property type="entry name" value="HTH_31"/>
    <property type="match status" value="1"/>
</dbReference>
<evidence type="ECO:0000259" key="1">
    <source>
        <dbReference type="PROSITE" id="PS50943"/>
    </source>
</evidence>
<dbReference type="InterPro" id="IPR010982">
    <property type="entry name" value="Lambda_DNA-bd_dom_sf"/>
</dbReference>
<name>A0ABX5XWH8_9BACT</name>
<dbReference type="RefSeq" id="WP_145215985.1">
    <property type="nucleotide sequence ID" value="NZ_CP036432.1"/>
</dbReference>
<organism evidence="2 3">
    <name type="scientific">Stieleria magnilauensis</name>
    <dbReference type="NCBI Taxonomy" id="2527963"/>
    <lineage>
        <taxon>Bacteria</taxon>
        <taxon>Pseudomonadati</taxon>
        <taxon>Planctomycetota</taxon>
        <taxon>Planctomycetia</taxon>
        <taxon>Pirellulales</taxon>
        <taxon>Pirellulaceae</taxon>
        <taxon>Stieleria</taxon>
    </lineage>
</organism>
<sequence length="132" mass="14990">MNKTNHQFGLRLRQDRERAGMTVRQLAEAASINYSYITKIEKSTGKSGVSDVVVRALAAALDADEYEYLYLSQLVPESIEPIFATDESREFLHEVTSRKLNADDWQALQRCLESRASYDNTRRTKTKPSSVA</sequence>
<dbReference type="Proteomes" id="UP000318081">
    <property type="component" value="Chromosome"/>
</dbReference>
<protein>
    <submittedName>
        <fullName evidence="2">Anaerobic benzoate catabolism transcriptional regulator</fullName>
    </submittedName>
</protein>
<dbReference type="SUPFAM" id="SSF47413">
    <property type="entry name" value="lambda repressor-like DNA-binding domains"/>
    <property type="match status" value="1"/>
</dbReference>
<dbReference type="CDD" id="cd00093">
    <property type="entry name" value="HTH_XRE"/>
    <property type="match status" value="1"/>
</dbReference>
<dbReference type="EMBL" id="CP036432">
    <property type="protein sequence ID" value="QDV85790.1"/>
    <property type="molecule type" value="Genomic_DNA"/>
</dbReference>
<accession>A0ABX5XWH8</accession>